<feature type="non-terminal residue" evidence="5">
    <location>
        <position position="1"/>
    </location>
</feature>
<feature type="non-terminal residue" evidence="5">
    <location>
        <position position="189"/>
    </location>
</feature>
<evidence type="ECO:0000256" key="1">
    <source>
        <dbReference type="ARBA" id="ARBA00004123"/>
    </source>
</evidence>
<comment type="caution">
    <text evidence="5">The sequence shown here is derived from an EMBL/GenBank/DDBJ whole genome shotgun (WGS) entry which is preliminary data.</text>
</comment>
<evidence type="ECO:0000259" key="4">
    <source>
        <dbReference type="Pfam" id="PF01878"/>
    </source>
</evidence>
<dbReference type="AlphaFoldDB" id="A0A6A0AK21"/>
<dbReference type="PANTHER" id="PTHR14087:SF7">
    <property type="entry name" value="THYMOCYTE NUCLEAR PROTEIN 1"/>
    <property type="match status" value="1"/>
</dbReference>
<evidence type="ECO:0000313" key="5">
    <source>
        <dbReference type="EMBL" id="GFH32157.1"/>
    </source>
</evidence>
<evidence type="ECO:0000256" key="3">
    <source>
        <dbReference type="SAM" id="MobiDB-lite"/>
    </source>
</evidence>
<evidence type="ECO:0000256" key="2">
    <source>
        <dbReference type="ARBA" id="ARBA00023242"/>
    </source>
</evidence>
<dbReference type="Proteomes" id="UP000485058">
    <property type="component" value="Unassembled WGS sequence"/>
</dbReference>
<evidence type="ECO:0000313" key="6">
    <source>
        <dbReference type="Proteomes" id="UP000485058"/>
    </source>
</evidence>
<dbReference type="GO" id="GO:0005634">
    <property type="term" value="C:nucleus"/>
    <property type="evidence" value="ECO:0007669"/>
    <property type="project" value="UniProtKB-SubCell"/>
</dbReference>
<dbReference type="PANTHER" id="PTHR14087">
    <property type="entry name" value="THYMOCYTE NUCLEAR PROTEIN 1"/>
    <property type="match status" value="1"/>
</dbReference>
<sequence length="189" mass="21494">LCQWDDLEALPPNGKEYQQGCKRVNDRLPKAPEPPASEVPLKLATKKRKATAAAAPGPPVADKAAEASNSAVVQHYLIKQEPEEFSFDDLMACENQTWTYDGVRNHQARNTLLRMRRGDQLLFHYSSCKPPRIVGIVEVAREAYPDHHARDPASKYFDAASTEEDPRWYLVDIRAVRRLPRDLPLHELR</sequence>
<organism evidence="5 6">
    <name type="scientific">Haematococcus lacustris</name>
    <name type="common">Green alga</name>
    <name type="synonym">Haematococcus pluvialis</name>
    <dbReference type="NCBI Taxonomy" id="44745"/>
    <lineage>
        <taxon>Eukaryota</taxon>
        <taxon>Viridiplantae</taxon>
        <taxon>Chlorophyta</taxon>
        <taxon>core chlorophytes</taxon>
        <taxon>Chlorophyceae</taxon>
        <taxon>CS clade</taxon>
        <taxon>Chlamydomonadales</taxon>
        <taxon>Haematococcaceae</taxon>
        <taxon>Haematococcus</taxon>
    </lineage>
</organism>
<name>A0A6A0AK21_HAELA</name>
<dbReference type="InterPro" id="IPR002740">
    <property type="entry name" value="EVE_domain"/>
</dbReference>
<feature type="domain" description="EVE" evidence="4">
    <location>
        <begin position="75"/>
        <end position="189"/>
    </location>
</feature>
<feature type="region of interest" description="Disordered" evidence="3">
    <location>
        <begin position="12"/>
        <end position="39"/>
    </location>
</feature>
<dbReference type="InterPro" id="IPR015947">
    <property type="entry name" value="PUA-like_sf"/>
</dbReference>
<dbReference type="SUPFAM" id="SSF88697">
    <property type="entry name" value="PUA domain-like"/>
    <property type="match status" value="1"/>
</dbReference>
<comment type="subcellular location">
    <subcellularLocation>
        <location evidence="1">Nucleus</location>
    </subcellularLocation>
</comment>
<proteinExistence type="predicted"/>
<keyword evidence="6" id="KW-1185">Reference proteome</keyword>
<reference evidence="5 6" key="1">
    <citation type="submission" date="2020-02" db="EMBL/GenBank/DDBJ databases">
        <title>Draft genome sequence of Haematococcus lacustris strain NIES-144.</title>
        <authorList>
            <person name="Morimoto D."/>
            <person name="Nakagawa S."/>
            <person name="Yoshida T."/>
            <person name="Sawayama S."/>
        </authorList>
    </citation>
    <scope>NUCLEOTIDE SEQUENCE [LARGE SCALE GENOMIC DNA]</scope>
    <source>
        <strain evidence="5 6">NIES-144</strain>
    </source>
</reference>
<dbReference type="InterPro" id="IPR047197">
    <property type="entry name" value="THYN1-like_EVE"/>
</dbReference>
<dbReference type="Gene3D" id="3.10.590.10">
    <property type="entry name" value="ph1033 like domains"/>
    <property type="match status" value="1"/>
</dbReference>
<dbReference type="Pfam" id="PF01878">
    <property type="entry name" value="EVE"/>
    <property type="match status" value="1"/>
</dbReference>
<accession>A0A6A0AK21</accession>
<gene>
    <name evidence="5" type="ORF">HaLaN_31329</name>
</gene>
<dbReference type="CDD" id="cd21133">
    <property type="entry name" value="EVE"/>
    <property type="match status" value="1"/>
</dbReference>
<protein>
    <submittedName>
        <fullName evidence="5">EVE domain-containing protein</fullName>
    </submittedName>
</protein>
<keyword evidence="2" id="KW-0539">Nucleus</keyword>
<dbReference type="InterPro" id="IPR052181">
    <property type="entry name" value="5hmC_binding"/>
</dbReference>
<dbReference type="EMBL" id="BLLF01006318">
    <property type="protein sequence ID" value="GFH32157.1"/>
    <property type="molecule type" value="Genomic_DNA"/>
</dbReference>